<sequence length="524" mass="60314">TMRLISYMPYTCPVERNKTDKPKFVWHNTLMELGMRLLEAPPVDTFNHSPYAPLGAFHEAPLRGDLLRLTKGALLEIELPLSDKIRTDYIDRALLPLWIAECIHMVGYYILARWCGAAKGDGMFWIHGGHASVHPVGYCEAHRKRADKPTILMPPHHIFGHKTHADWMDYVLNRYRVHMRYTLANYFDVTQSHMLDNKFKVGDRVETIHDEESSMLMPALVKRVAGRRVLLEYSKHDIDKDKFIDKQMWKDMSDDLIYPVAFASEMGLKLCANAKYVAHTKSITDAIAKKKSDVPYAKHDTKKETVPEWTVNKKAFDEWKVGMVCEVIDRIDAQQNVLKAARVLKVLKEGYVQIGPEGPDINEDSFIIHQTSPSLFPVGYAKKYGVRLTSEADDFDWEPFLRRTNYTPAPEHFFHEVDPSKVPFKPGFKLEAVDQNEKVLCPATVKAVKGRLLLVSFDGWDENYDQLYDFRSNELLPIGWCEMVGYVLQEPENNESKDLEAEQVMDEDEEDEDSAPVSKKSRME</sequence>
<dbReference type="Proteomes" id="UP001432322">
    <property type="component" value="Unassembled WGS sequence"/>
</dbReference>
<evidence type="ECO:0000256" key="3">
    <source>
        <dbReference type="SAM" id="MobiDB-lite"/>
    </source>
</evidence>
<dbReference type="AlphaFoldDB" id="A0AAV5WLM2"/>
<protein>
    <submittedName>
        <fullName evidence="4">Uncharacterized protein</fullName>
    </submittedName>
</protein>
<dbReference type="Pfam" id="PF02820">
    <property type="entry name" value="MBT"/>
    <property type="match status" value="3"/>
</dbReference>
<dbReference type="GO" id="GO:0042393">
    <property type="term" value="F:histone binding"/>
    <property type="evidence" value="ECO:0007669"/>
    <property type="project" value="TreeGrafter"/>
</dbReference>
<proteinExistence type="predicted"/>
<feature type="repeat" description="MBT" evidence="2">
    <location>
        <begin position="24"/>
        <end position="149"/>
    </location>
</feature>
<dbReference type="EMBL" id="BTSY01000006">
    <property type="protein sequence ID" value="GMT31168.1"/>
    <property type="molecule type" value="Genomic_DNA"/>
</dbReference>
<evidence type="ECO:0000313" key="5">
    <source>
        <dbReference type="Proteomes" id="UP001432322"/>
    </source>
</evidence>
<dbReference type="Gene3D" id="2.30.30.140">
    <property type="match status" value="4"/>
</dbReference>
<evidence type="ECO:0000313" key="4">
    <source>
        <dbReference type="EMBL" id="GMT31168.1"/>
    </source>
</evidence>
<evidence type="ECO:0000256" key="2">
    <source>
        <dbReference type="PROSITE-ProRule" id="PRU00459"/>
    </source>
</evidence>
<feature type="compositionally biased region" description="Acidic residues" evidence="3">
    <location>
        <begin position="501"/>
        <end position="514"/>
    </location>
</feature>
<accession>A0AAV5WLM2</accession>
<feature type="region of interest" description="Disordered" evidence="3">
    <location>
        <begin position="492"/>
        <end position="524"/>
    </location>
</feature>
<comment type="caution">
    <text evidence="4">The sequence shown here is derived from an EMBL/GenBank/DDBJ whole genome shotgun (WGS) entry which is preliminary data.</text>
</comment>
<dbReference type="GO" id="GO:0045892">
    <property type="term" value="P:negative regulation of DNA-templated transcription"/>
    <property type="evidence" value="ECO:0007669"/>
    <property type="project" value="TreeGrafter"/>
</dbReference>
<organism evidence="4 5">
    <name type="scientific">Pristionchus fissidentatus</name>
    <dbReference type="NCBI Taxonomy" id="1538716"/>
    <lineage>
        <taxon>Eukaryota</taxon>
        <taxon>Metazoa</taxon>
        <taxon>Ecdysozoa</taxon>
        <taxon>Nematoda</taxon>
        <taxon>Chromadorea</taxon>
        <taxon>Rhabditida</taxon>
        <taxon>Rhabditina</taxon>
        <taxon>Diplogasteromorpha</taxon>
        <taxon>Diplogasteroidea</taxon>
        <taxon>Neodiplogasteridae</taxon>
        <taxon>Pristionchus</taxon>
    </lineage>
</organism>
<dbReference type="GO" id="GO:0003682">
    <property type="term" value="F:chromatin binding"/>
    <property type="evidence" value="ECO:0007669"/>
    <property type="project" value="TreeGrafter"/>
</dbReference>
<dbReference type="PROSITE" id="PS51079">
    <property type="entry name" value="MBT"/>
    <property type="match status" value="3"/>
</dbReference>
<evidence type="ECO:0000256" key="1">
    <source>
        <dbReference type="ARBA" id="ARBA00022737"/>
    </source>
</evidence>
<feature type="repeat" description="MBT" evidence="2">
    <location>
        <begin position="165"/>
        <end position="273"/>
    </location>
</feature>
<dbReference type="SUPFAM" id="SSF63748">
    <property type="entry name" value="Tudor/PWWP/MBT"/>
    <property type="match status" value="4"/>
</dbReference>
<dbReference type="PANTHER" id="PTHR12247:SF131">
    <property type="entry name" value="LD05287P"/>
    <property type="match status" value="1"/>
</dbReference>
<dbReference type="InterPro" id="IPR004092">
    <property type="entry name" value="Mbt"/>
</dbReference>
<keyword evidence="1" id="KW-0677">Repeat</keyword>
<dbReference type="InterPro" id="IPR050548">
    <property type="entry name" value="PcG_chromatin_remod_factors"/>
</dbReference>
<dbReference type="SMART" id="SM00561">
    <property type="entry name" value="MBT"/>
    <property type="match status" value="3"/>
</dbReference>
<feature type="repeat" description="MBT" evidence="2">
    <location>
        <begin position="395"/>
        <end position="491"/>
    </location>
</feature>
<reference evidence="4" key="1">
    <citation type="submission" date="2023-10" db="EMBL/GenBank/DDBJ databases">
        <title>Genome assembly of Pristionchus species.</title>
        <authorList>
            <person name="Yoshida K."/>
            <person name="Sommer R.J."/>
        </authorList>
    </citation>
    <scope>NUCLEOTIDE SEQUENCE</scope>
    <source>
        <strain evidence="4">RS5133</strain>
    </source>
</reference>
<name>A0AAV5WLM2_9BILA</name>
<keyword evidence="5" id="KW-1185">Reference proteome</keyword>
<feature type="non-terminal residue" evidence="4">
    <location>
        <position position="1"/>
    </location>
</feature>
<dbReference type="GO" id="GO:0005634">
    <property type="term" value="C:nucleus"/>
    <property type="evidence" value="ECO:0007669"/>
    <property type="project" value="InterPro"/>
</dbReference>
<dbReference type="PANTHER" id="PTHR12247">
    <property type="entry name" value="POLYCOMB GROUP PROTEIN"/>
    <property type="match status" value="1"/>
</dbReference>
<gene>
    <name evidence="4" type="ORF">PFISCL1PPCAC_22465</name>
</gene>